<keyword evidence="4" id="KW-1185">Reference proteome</keyword>
<name>A0AB38E1J1_XANCH</name>
<dbReference type="EMBL" id="OCYS01000103">
    <property type="protein sequence ID" value="SON90570.1"/>
    <property type="molecule type" value="Genomic_DNA"/>
</dbReference>
<evidence type="ECO:0008006" key="5">
    <source>
        <dbReference type="Google" id="ProtNLM"/>
    </source>
</evidence>
<evidence type="ECO:0000313" key="1">
    <source>
        <dbReference type="EMBL" id="SON83560.1"/>
    </source>
</evidence>
<comment type="caution">
    <text evidence="2">The sequence shown here is derived from an EMBL/GenBank/DDBJ whole genome shotgun (WGS) entry which is preliminary data.</text>
</comment>
<proteinExistence type="predicted"/>
<evidence type="ECO:0000313" key="4">
    <source>
        <dbReference type="Proteomes" id="UP000234181"/>
    </source>
</evidence>
<gene>
    <name evidence="1" type="ORF">XAP6984_520092</name>
    <name evidence="2" type="ORF">XAP7430_480140</name>
</gene>
<organism evidence="2 3">
    <name type="scientific">Xanthomonas campestris pv. phaseoli</name>
    <dbReference type="NCBI Taxonomy" id="317013"/>
    <lineage>
        <taxon>Bacteria</taxon>
        <taxon>Pseudomonadati</taxon>
        <taxon>Pseudomonadota</taxon>
        <taxon>Gammaproteobacteria</taxon>
        <taxon>Lysobacterales</taxon>
        <taxon>Lysobacteraceae</taxon>
        <taxon>Xanthomonas</taxon>
    </lineage>
</organism>
<evidence type="ECO:0000313" key="3">
    <source>
        <dbReference type="Proteomes" id="UP000234166"/>
    </source>
</evidence>
<reference evidence="3 4" key="1">
    <citation type="submission" date="2017-10" db="EMBL/GenBank/DDBJ databases">
        <authorList>
            <person name="Regsiter A."/>
            <person name="William W."/>
        </authorList>
    </citation>
    <scope>NUCLEOTIDE SEQUENCE [LARGE SCALE GENOMIC DNA]</scope>
    <source>
        <strain evidence="1 4">CFBP6984</strain>
        <strain evidence="2 3">CFBP7430</strain>
    </source>
</reference>
<dbReference type="Proteomes" id="UP000234166">
    <property type="component" value="Unassembled WGS sequence"/>
</dbReference>
<dbReference type="AlphaFoldDB" id="A0AB38E1J1"/>
<sequence>MHHTHMLHTYMKVKGTETSDFYSTPMRRFHSCQVPTALFAAVLLRLTGFLPSGRADLQNSAAHCLHKDGLINAARGCVDPHR</sequence>
<dbReference type="EMBL" id="OCYT01000109">
    <property type="protein sequence ID" value="SON83560.1"/>
    <property type="molecule type" value="Genomic_DNA"/>
</dbReference>
<protein>
    <recommendedName>
        <fullName evidence="5">Secreted protein</fullName>
    </recommendedName>
</protein>
<accession>A0AB38E1J1</accession>
<evidence type="ECO:0000313" key="2">
    <source>
        <dbReference type="EMBL" id="SON90570.1"/>
    </source>
</evidence>
<dbReference type="Proteomes" id="UP000234181">
    <property type="component" value="Unassembled WGS sequence"/>
</dbReference>